<dbReference type="PANTHER" id="PTHR31495:SF0">
    <property type="entry name" value="BINDING PROTEIN CALEOSIN, PUTATIVE (AFU_ORTHOLOGUE AFUA_5G13750)-RELATED"/>
    <property type="match status" value="1"/>
</dbReference>
<feature type="signal peptide" evidence="2">
    <location>
        <begin position="1"/>
        <end position="17"/>
    </location>
</feature>
<keyword evidence="4" id="KW-1185">Reference proteome</keyword>
<proteinExistence type="inferred from homology"/>
<dbReference type="Pfam" id="PF05042">
    <property type="entry name" value="Caleosin"/>
    <property type="match status" value="1"/>
</dbReference>
<accession>A0AAD3DMV2</accession>
<dbReference type="Proteomes" id="UP001054857">
    <property type="component" value="Unassembled WGS sequence"/>
</dbReference>
<evidence type="ECO:0000256" key="1">
    <source>
        <dbReference type="ARBA" id="ARBA00006765"/>
    </source>
</evidence>
<sequence length="142" mass="16535">AFTWLLHFTLVVPYVTQDNWLLHPYLIIYLKNIHRLKHASDTGTFDEEGRMYPGKFEQIWGVLGAEELRSYDDVKRLVRANKDVADPVGWLASTISWTLLWLVARDERGVVSREAVRSCYDGTLFYRIAEARRARALASKYE</sequence>
<reference evidence="3 4" key="1">
    <citation type="journal article" date="2021" name="Sci. Rep.">
        <title>Genome sequencing of the multicellular alga Astrephomene provides insights into convergent evolution of germ-soma differentiation.</title>
        <authorList>
            <person name="Yamashita S."/>
            <person name="Yamamoto K."/>
            <person name="Matsuzaki R."/>
            <person name="Suzuki S."/>
            <person name="Yamaguchi H."/>
            <person name="Hirooka S."/>
            <person name="Minakuchi Y."/>
            <person name="Miyagishima S."/>
            <person name="Kawachi M."/>
            <person name="Toyoda A."/>
            <person name="Nozaki H."/>
        </authorList>
    </citation>
    <scope>NUCLEOTIDE SEQUENCE [LARGE SCALE GENOMIC DNA]</scope>
    <source>
        <strain evidence="3 4">NIES-4017</strain>
    </source>
</reference>
<gene>
    <name evidence="3" type="ORF">Agub_g4449</name>
</gene>
<evidence type="ECO:0000313" key="3">
    <source>
        <dbReference type="EMBL" id="GFR43377.1"/>
    </source>
</evidence>
<dbReference type="GO" id="GO:0005509">
    <property type="term" value="F:calcium ion binding"/>
    <property type="evidence" value="ECO:0007669"/>
    <property type="project" value="TreeGrafter"/>
</dbReference>
<dbReference type="GO" id="GO:0004497">
    <property type="term" value="F:monooxygenase activity"/>
    <property type="evidence" value="ECO:0007669"/>
    <property type="project" value="TreeGrafter"/>
</dbReference>
<comment type="caution">
    <text evidence="3">The sequence shown here is derived from an EMBL/GenBank/DDBJ whole genome shotgun (WGS) entry which is preliminary data.</text>
</comment>
<protein>
    <recommendedName>
        <fullName evidence="5">Caleosin</fullName>
    </recommendedName>
</protein>
<comment type="similarity">
    <text evidence="1">Belongs to the caleosin family.</text>
</comment>
<organism evidence="3 4">
    <name type="scientific">Astrephomene gubernaculifera</name>
    <dbReference type="NCBI Taxonomy" id="47775"/>
    <lineage>
        <taxon>Eukaryota</taxon>
        <taxon>Viridiplantae</taxon>
        <taxon>Chlorophyta</taxon>
        <taxon>core chlorophytes</taxon>
        <taxon>Chlorophyceae</taxon>
        <taxon>CS clade</taxon>
        <taxon>Chlamydomonadales</taxon>
        <taxon>Astrephomenaceae</taxon>
        <taxon>Astrephomene</taxon>
    </lineage>
</organism>
<feature type="chain" id="PRO_5041900493" description="Caleosin" evidence="2">
    <location>
        <begin position="18"/>
        <end position="142"/>
    </location>
</feature>
<feature type="non-terminal residue" evidence="3">
    <location>
        <position position="1"/>
    </location>
</feature>
<evidence type="ECO:0000256" key="2">
    <source>
        <dbReference type="SAM" id="SignalP"/>
    </source>
</evidence>
<evidence type="ECO:0008006" key="5">
    <source>
        <dbReference type="Google" id="ProtNLM"/>
    </source>
</evidence>
<dbReference type="AlphaFoldDB" id="A0AAD3DMV2"/>
<evidence type="ECO:0000313" key="4">
    <source>
        <dbReference type="Proteomes" id="UP001054857"/>
    </source>
</evidence>
<name>A0AAD3DMV2_9CHLO</name>
<keyword evidence="2" id="KW-0732">Signal</keyword>
<dbReference type="PANTHER" id="PTHR31495">
    <property type="entry name" value="PEROXYGENASE 3-RELATED"/>
    <property type="match status" value="1"/>
</dbReference>
<dbReference type="EMBL" id="BMAR01000005">
    <property type="protein sequence ID" value="GFR43377.1"/>
    <property type="molecule type" value="Genomic_DNA"/>
</dbReference>
<dbReference type="InterPro" id="IPR007736">
    <property type="entry name" value="Caleosin-related"/>
</dbReference>